<dbReference type="Pfam" id="PF02413">
    <property type="entry name" value="Caudo_TAP"/>
    <property type="match status" value="1"/>
</dbReference>
<dbReference type="RefSeq" id="WP_319929996.1">
    <property type="nucleotide sequence ID" value="NZ_VCDN01000034.1"/>
</dbReference>
<name>A0ABU4S9Z0_9GAMM</name>
<dbReference type="InterPro" id="IPR003458">
    <property type="entry name" value="Phage_T4_Gp38_tail_assem"/>
</dbReference>
<protein>
    <submittedName>
        <fullName evidence="1">Tail fiber assembly protein</fullName>
    </submittedName>
</protein>
<gene>
    <name evidence="1" type="ORF">FE392_09530</name>
</gene>
<dbReference type="PANTHER" id="PTHR34413">
    <property type="entry name" value="PROPHAGE TAIL FIBER ASSEMBLY PROTEIN HOMOLOG TFAE-RELATED-RELATED"/>
    <property type="match status" value="1"/>
</dbReference>
<keyword evidence="2" id="KW-1185">Reference proteome</keyword>
<dbReference type="PANTHER" id="PTHR34413:SF1">
    <property type="entry name" value="CYTOPLASMIC PROTEIN"/>
    <property type="match status" value="1"/>
</dbReference>
<sequence>MYRYSDNLFYPYALKQDYINSNLWPDDGIDVDESVFKKYTATPPIGKTRIIGNDGLPTWGTLPPSQPLTADEFKKHAEFQKQELLREASEKISINQDAVDLGIATDTEKSALTEWRKYRVLLNRVDCSIAPDIVWPEQPT</sequence>
<evidence type="ECO:0000313" key="1">
    <source>
        <dbReference type="EMBL" id="MDX7987571.1"/>
    </source>
</evidence>
<evidence type="ECO:0000313" key="2">
    <source>
        <dbReference type="Proteomes" id="UP001271890"/>
    </source>
</evidence>
<organism evidence="1 2">
    <name type="scientific">Xenorhabdus santafensis</name>
    <dbReference type="NCBI Taxonomy" id="2582833"/>
    <lineage>
        <taxon>Bacteria</taxon>
        <taxon>Pseudomonadati</taxon>
        <taxon>Pseudomonadota</taxon>
        <taxon>Gammaproteobacteria</taxon>
        <taxon>Enterobacterales</taxon>
        <taxon>Morganellaceae</taxon>
        <taxon>Xenorhabdus</taxon>
    </lineage>
</organism>
<proteinExistence type="predicted"/>
<dbReference type="EMBL" id="VCDN01000034">
    <property type="protein sequence ID" value="MDX7987571.1"/>
    <property type="molecule type" value="Genomic_DNA"/>
</dbReference>
<dbReference type="InterPro" id="IPR051220">
    <property type="entry name" value="TFA_Chaperone"/>
</dbReference>
<comment type="caution">
    <text evidence="1">The sequence shown here is derived from an EMBL/GenBank/DDBJ whole genome shotgun (WGS) entry which is preliminary data.</text>
</comment>
<dbReference type="Proteomes" id="UP001271890">
    <property type="component" value="Unassembled WGS sequence"/>
</dbReference>
<accession>A0ABU4S9Z0</accession>
<reference evidence="2" key="1">
    <citation type="journal article" date="2024" name="Toxins">
        <title>Genome Sequence Analysis of Native Xenorhabdus Strains Isolated from Entomopathogenic Nematodes in Argentina.</title>
        <authorList>
            <person name="Palma L."/>
            <person name="Frizzo L."/>
            <person name="Kaiser S."/>
            <person name="Berry C."/>
            <person name="Caballero P."/>
            <person name="Bode H.B."/>
            <person name="Del Valle E.E."/>
        </authorList>
    </citation>
    <scope>NUCLEOTIDE SEQUENCE [LARGE SCALE GENOMIC DNA]</scope>
    <source>
        <strain evidence="2">12</strain>
    </source>
</reference>